<reference evidence="2 3" key="1">
    <citation type="submission" date="2020-10" db="EMBL/GenBank/DDBJ databases">
        <title>The Coptis chinensis genome and diversification of protoberbering-type alkaloids.</title>
        <authorList>
            <person name="Wang B."/>
            <person name="Shu S."/>
            <person name="Song C."/>
            <person name="Liu Y."/>
        </authorList>
    </citation>
    <scope>NUCLEOTIDE SEQUENCE [LARGE SCALE GENOMIC DNA]</scope>
    <source>
        <strain evidence="2">HL-2020</strain>
        <tissue evidence="2">Leaf</tissue>
    </source>
</reference>
<name>A0A835LPT8_9MAGN</name>
<feature type="compositionally biased region" description="Basic and acidic residues" evidence="1">
    <location>
        <begin position="91"/>
        <end position="102"/>
    </location>
</feature>
<evidence type="ECO:0000313" key="3">
    <source>
        <dbReference type="Proteomes" id="UP000631114"/>
    </source>
</evidence>
<gene>
    <name evidence="2" type="ORF">IFM89_037092</name>
</gene>
<dbReference type="Proteomes" id="UP000631114">
    <property type="component" value="Unassembled WGS sequence"/>
</dbReference>
<accession>A0A835LPT8</accession>
<comment type="caution">
    <text evidence="2">The sequence shown here is derived from an EMBL/GenBank/DDBJ whole genome shotgun (WGS) entry which is preliminary data.</text>
</comment>
<protein>
    <submittedName>
        <fullName evidence="2">Uncharacterized protein</fullName>
    </submittedName>
</protein>
<feature type="region of interest" description="Disordered" evidence="1">
    <location>
        <begin position="85"/>
        <end position="107"/>
    </location>
</feature>
<proteinExistence type="predicted"/>
<evidence type="ECO:0000256" key="1">
    <source>
        <dbReference type="SAM" id="MobiDB-lite"/>
    </source>
</evidence>
<organism evidence="2 3">
    <name type="scientific">Coptis chinensis</name>
    <dbReference type="NCBI Taxonomy" id="261450"/>
    <lineage>
        <taxon>Eukaryota</taxon>
        <taxon>Viridiplantae</taxon>
        <taxon>Streptophyta</taxon>
        <taxon>Embryophyta</taxon>
        <taxon>Tracheophyta</taxon>
        <taxon>Spermatophyta</taxon>
        <taxon>Magnoliopsida</taxon>
        <taxon>Ranunculales</taxon>
        <taxon>Ranunculaceae</taxon>
        <taxon>Coptidoideae</taxon>
        <taxon>Coptis</taxon>
    </lineage>
</organism>
<dbReference type="AlphaFoldDB" id="A0A835LPT8"/>
<sequence length="128" mass="14463">MSPVAPVLPAEKRPLGCKINRMNRKKTVSLLKEYLAFAFYMKLYDCVEEKLVVKEVLKKVEDDFIHNDIFDGTIECISADPSGWGSVGGTSRRDLGLNESRTKNRHPKKCWGYPPGVVQKPDDNVTHV</sequence>
<keyword evidence="3" id="KW-1185">Reference proteome</keyword>
<dbReference type="EMBL" id="JADFTS010000006">
    <property type="protein sequence ID" value="KAF9603593.1"/>
    <property type="molecule type" value="Genomic_DNA"/>
</dbReference>
<evidence type="ECO:0000313" key="2">
    <source>
        <dbReference type="EMBL" id="KAF9603593.1"/>
    </source>
</evidence>